<evidence type="ECO:0000259" key="5">
    <source>
        <dbReference type="Pfam" id="PF04542"/>
    </source>
</evidence>
<proteinExistence type="inferred from homology"/>
<evidence type="ECO:0000256" key="4">
    <source>
        <dbReference type="ARBA" id="ARBA00023163"/>
    </source>
</evidence>
<dbReference type="PANTHER" id="PTHR43133">
    <property type="entry name" value="RNA POLYMERASE ECF-TYPE SIGMA FACTO"/>
    <property type="match status" value="1"/>
</dbReference>
<comment type="caution">
    <text evidence="7">The sequence shown here is derived from an EMBL/GenBank/DDBJ whole genome shotgun (WGS) entry which is preliminary data.</text>
</comment>
<accession>A0ABN1BAX1</accession>
<dbReference type="InterPro" id="IPR014284">
    <property type="entry name" value="RNA_pol_sigma-70_dom"/>
</dbReference>
<evidence type="ECO:0000256" key="1">
    <source>
        <dbReference type="ARBA" id="ARBA00010641"/>
    </source>
</evidence>
<dbReference type="EMBL" id="BAAADO010000004">
    <property type="protein sequence ID" value="GAA0493615.1"/>
    <property type="molecule type" value="Genomic_DNA"/>
</dbReference>
<dbReference type="InterPro" id="IPR007627">
    <property type="entry name" value="RNA_pol_sigma70_r2"/>
</dbReference>
<dbReference type="Pfam" id="PF08281">
    <property type="entry name" value="Sigma70_r4_2"/>
    <property type="match status" value="1"/>
</dbReference>
<reference evidence="7 8" key="1">
    <citation type="journal article" date="2019" name="Int. J. Syst. Evol. Microbiol.">
        <title>The Global Catalogue of Microorganisms (GCM) 10K type strain sequencing project: providing services to taxonomists for standard genome sequencing and annotation.</title>
        <authorList>
            <consortium name="The Broad Institute Genomics Platform"/>
            <consortium name="The Broad Institute Genome Sequencing Center for Infectious Disease"/>
            <person name="Wu L."/>
            <person name="Ma J."/>
        </authorList>
    </citation>
    <scope>NUCLEOTIDE SEQUENCE [LARGE SCALE GENOMIC DNA]</scope>
    <source>
        <strain evidence="7 8">JCM 12389</strain>
    </source>
</reference>
<dbReference type="CDD" id="cd06171">
    <property type="entry name" value="Sigma70_r4"/>
    <property type="match status" value="1"/>
</dbReference>
<dbReference type="Gene3D" id="1.10.10.10">
    <property type="entry name" value="Winged helix-like DNA-binding domain superfamily/Winged helix DNA-binding domain"/>
    <property type="match status" value="1"/>
</dbReference>
<keyword evidence="8" id="KW-1185">Reference proteome</keyword>
<gene>
    <name evidence="7" type="ORF">GCM10008986_20110</name>
</gene>
<dbReference type="Proteomes" id="UP001500880">
    <property type="component" value="Unassembled WGS sequence"/>
</dbReference>
<evidence type="ECO:0000313" key="8">
    <source>
        <dbReference type="Proteomes" id="UP001500880"/>
    </source>
</evidence>
<keyword evidence="3" id="KW-0731">Sigma factor</keyword>
<dbReference type="InterPro" id="IPR036388">
    <property type="entry name" value="WH-like_DNA-bd_sf"/>
</dbReference>
<dbReference type="Pfam" id="PF04542">
    <property type="entry name" value="Sigma70_r2"/>
    <property type="match status" value="1"/>
</dbReference>
<evidence type="ECO:0000256" key="2">
    <source>
        <dbReference type="ARBA" id="ARBA00023015"/>
    </source>
</evidence>
<organism evidence="7 8">
    <name type="scientific">Salinibacillus aidingensis</name>
    <dbReference type="NCBI Taxonomy" id="237684"/>
    <lineage>
        <taxon>Bacteria</taxon>
        <taxon>Bacillati</taxon>
        <taxon>Bacillota</taxon>
        <taxon>Bacilli</taxon>
        <taxon>Bacillales</taxon>
        <taxon>Bacillaceae</taxon>
        <taxon>Salinibacillus</taxon>
    </lineage>
</organism>
<evidence type="ECO:0000313" key="7">
    <source>
        <dbReference type="EMBL" id="GAA0493615.1"/>
    </source>
</evidence>
<dbReference type="InterPro" id="IPR013249">
    <property type="entry name" value="RNA_pol_sigma70_r4_t2"/>
</dbReference>
<evidence type="ECO:0000256" key="3">
    <source>
        <dbReference type="ARBA" id="ARBA00023082"/>
    </source>
</evidence>
<protein>
    <submittedName>
        <fullName evidence="7">Sigma-70 family RNA polymerase sigma factor</fullName>
    </submittedName>
</protein>
<dbReference type="SUPFAM" id="SSF88946">
    <property type="entry name" value="Sigma2 domain of RNA polymerase sigma factors"/>
    <property type="match status" value="1"/>
</dbReference>
<dbReference type="Gene3D" id="1.10.1740.10">
    <property type="match status" value="1"/>
</dbReference>
<evidence type="ECO:0000259" key="6">
    <source>
        <dbReference type="Pfam" id="PF08281"/>
    </source>
</evidence>
<dbReference type="InterPro" id="IPR013325">
    <property type="entry name" value="RNA_pol_sigma_r2"/>
</dbReference>
<dbReference type="PANTHER" id="PTHR43133:SF51">
    <property type="entry name" value="RNA POLYMERASE SIGMA FACTOR"/>
    <property type="match status" value="1"/>
</dbReference>
<name>A0ABN1BAX1_9BACI</name>
<comment type="similarity">
    <text evidence="1">Belongs to the sigma-70 factor family. ECF subfamily.</text>
</comment>
<feature type="domain" description="RNA polymerase sigma factor 70 region 4 type 2" evidence="6">
    <location>
        <begin position="111"/>
        <end position="162"/>
    </location>
</feature>
<dbReference type="InterPro" id="IPR013324">
    <property type="entry name" value="RNA_pol_sigma_r3/r4-like"/>
</dbReference>
<feature type="domain" description="RNA polymerase sigma-70 region 2" evidence="5">
    <location>
        <begin position="22"/>
        <end position="83"/>
    </location>
</feature>
<sequence length="174" mass="20418">MVKKAKKGDKESLLKLIMDQKEDYYKIAYSYMGNQHDALDAMEDMIVKLYEKIDQLKKHDSFYSWSKKILVHCCYSIYRSRSKVVLVDEWQDQMSTSGHSREHNQVDKNMDIHQWLSMINPRQAEAIKLRYFQDLDYQSIANMTNTSLGTVKSRIFNGLKKLHKLSGGALNEEN</sequence>
<dbReference type="SUPFAM" id="SSF88659">
    <property type="entry name" value="Sigma3 and sigma4 domains of RNA polymerase sigma factors"/>
    <property type="match status" value="1"/>
</dbReference>
<dbReference type="InterPro" id="IPR039425">
    <property type="entry name" value="RNA_pol_sigma-70-like"/>
</dbReference>
<dbReference type="NCBIfam" id="TIGR02937">
    <property type="entry name" value="sigma70-ECF"/>
    <property type="match status" value="1"/>
</dbReference>
<keyword evidence="2" id="KW-0805">Transcription regulation</keyword>
<keyword evidence="4" id="KW-0804">Transcription</keyword>